<keyword evidence="8 9" id="KW-0961">Cell wall biogenesis/degradation</keyword>
<keyword evidence="3" id="KW-0328">Glycosyltransferase</keyword>
<keyword evidence="11" id="KW-0732">Signal</keyword>
<feature type="region of interest" description="Disordered" evidence="10">
    <location>
        <begin position="114"/>
        <end position="139"/>
    </location>
</feature>
<dbReference type="InterPro" id="IPR050979">
    <property type="entry name" value="LD-transpeptidase"/>
</dbReference>
<gene>
    <name evidence="13" type="ORF">CCR87_06095</name>
</gene>
<keyword evidence="14" id="KW-1185">Reference proteome</keyword>
<comment type="similarity">
    <text evidence="2">Belongs to the YkuD family.</text>
</comment>
<evidence type="ECO:0000256" key="8">
    <source>
        <dbReference type="ARBA" id="ARBA00023316"/>
    </source>
</evidence>
<feature type="domain" description="L,D-TPase catalytic" evidence="12">
    <location>
        <begin position="67"/>
        <end position="198"/>
    </location>
</feature>
<dbReference type="PANTHER" id="PTHR30582">
    <property type="entry name" value="L,D-TRANSPEPTIDASE"/>
    <property type="match status" value="1"/>
</dbReference>
<accession>A0A934TJG9</accession>
<evidence type="ECO:0000256" key="1">
    <source>
        <dbReference type="ARBA" id="ARBA00004752"/>
    </source>
</evidence>
<dbReference type="GO" id="GO:0005576">
    <property type="term" value="C:extracellular region"/>
    <property type="evidence" value="ECO:0007669"/>
    <property type="project" value="TreeGrafter"/>
</dbReference>
<reference evidence="13" key="1">
    <citation type="submission" date="2017-05" db="EMBL/GenBank/DDBJ databases">
        <authorList>
            <person name="Imhoff J.F."/>
            <person name="Rahn T."/>
            <person name="Kuenzel S."/>
            <person name="Neulinger S.C."/>
        </authorList>
    </citation>
    <scope>NUCLEOTIDE SEQUENCE</scope>
    <source>
        <strain evidence="13">LMG 28126</strain>
    </source>
</reference>
<evidence type="ECO:0000256" key="7">
    <source>
        <dbReference type="ARBA" id="ARBA00022984"/>
    </source>
</evidence>
<feature type="chain" id="PRO_5036726097" description="L,D-TPase catalytic domain-containing protein" evidence="11">
    <location>
        <begin position="30"/>
        <end position="198"/>
    </location>
</feature>
<proteinExistence type="inferred from homology"/>
<dbReference type="GO" id="GO:0071555">
    <property type="term" value="P:cell wall organization"/>
    <property type="evidence" value="ECO:0007669"/>
    <property type="project" value="UniProtKB-UniRule"/>
</dbReference>
<keyword evidence="7 9" id="KW-0573">Peptidoglycan synthesis</keyword>
<dbReference type="AlphaFoldDB" id="A0A934TJG9"/>
<keyword evidence="6 9" id="KW-0133">Cell shape</keyword>
<comment type="pathway">
    <text evidence="1 9">Cell wall biogenesis; peptidoglycan biosynthesis.</text>
</comment>
<evidence type="ECO:0000256" key="11">
    <source>
        <dbReference type="SAM" id="SignalP"/>
    </source>
</evidence>
<keyword evidence="4" id="KW-0808">Transferase</keyword>
<organism evidence="13 14">
    <name type="scientific">Rhodobaculum claviforme</name>
    <dbReference type="NCBI Taxonomy" id="1549854"/>
    <lineage>
        <taxon>Bacteria</taxon>
        <taxon>Pseudomonadati</taxon>
        <taxon>Pseudomonadota</taxon>
        <taxon>Alphaproteobacteria</taxon>
        <taxon>Rhodobacterales</taxon>
        <taxon>Paracoccaceae</taxon>
        <taxon>Rhodobaculum</taxon>
    </lineage>
</organism>
<dbReference type="SUPFAM" id="SSF141523">
    <property type="entry name" value="L,D-transpeptidase catalytic domain-like"/>
    <property type="match status" value="1"/>
</dbReference>
<dbReference type="EMBL" id="NHSD01000186">
    <property type="protein sequence ID" value="MBK5926920.1"/>
    <property type="molecule type" value="Genomic_DNA"/>
</dbReference>
<feature type="active site" description="Nucleophile" evidence="9">
    <location>
        <position position="174"/>
    </location>
</feature>
<dbReference type="Proteomes" id="UP000706333">
    <property type="component" value="Unassembled WGS sequence"/>
</dbReference>
<evidence type="ECO:0000256" key="5">
    <source>
        <dbReference type="ARBA" id="ARBA00022801"/>
    </source>
</evidence>
<dbReference type="InterPro" id="IPR006311">
    <property type="entry name" value="TAT_signal"/>
</dbReference>
<evidence type="ECO:0000256" key="2">
    <source>
        <dbReference type="ARBA" id="ARBA00005992"/>
    </source>
</evidence>
<evidence type="ECO:0000256" key="6">
    <source>
        <dbReference type="ARBA" id="ARBA00022960"/>
    </source>
</evidence>
<name>A0A934TJG9_9RHOB</name>
<protein>
    <recommendedName>
        <fullName evidence="12">L,D-TPase catalytic domain-containing protein</fullName>
    </recommendedName>
</protein>
<dbReference type="InterPro" id="IPR005490">
    <property type="entry name" value="LD_TPept_cat_dom"/>
</dbReference>
<evidence type="ECO:0000256" key="4">
    <source>
        <dbReference type="ARBA" id="ARBA00022679"/>
    </source>
</evidence>
<dbReference type="PROSITE" id="PS51318">
    <property type="entry name" value="TAT"/>
    <property type="match status" value="1"/>
</dbReference>
<dbReference type="GO" id="GO:0071972">
    <property type="term" value="F:peptidoglycan L,D-transpeptidase activity"/>
    <property type="evidence" value="ECO:0007669"/>
    <property type="project" value="TreeGrafter"/>
</dbReference>
<dbReference type="RefSeq" id="WP_201156687.1">
    <property type="nucleotide sequence ID" value="NZ_NHSD01000186.1"/>
</dbReference>
<feature type="active site" description="Proton donor/acceptor" evidence="9">
    <location>
        <position position="158"/>
    </location>
</feature>
<dbReference type="CDD" id="cd16913">
    <property type="entry name" value="YkuD_like"/>
    <property type="match status" value="1"/>
</dbReference>
<dbReference type="PROSITE" id="PS52029">
    <property type="entry name" value="LD_TPASE"/>
    <property type="match status" value="1"/>
</dbReference>
<comment type="caution">
    <text evidence="13">The sequence shown here is derived from an EMBL/GenBank/DDBJ whole genome shotgun (WGS) entry which is preliminary data.</text>
</comment>
<evidence type="ECO:0000313" key="14">
    <source>
        <dbReference type="Proteomes" id="UP000706333"/>
    </source>
</evidence>
<keyword evidence="5" id="KW-0378">Hydrolase</keyword>
<dbReference type="GO" id="GO:0008360">
    <property type="term" value="P:regulation of cell shape"/>
    <property type="evidence" value="ECO:0007669"/>
    <property type="project" value="UniProtKB-UniRule"/>
</dbReference>
<dbReference type="Pfam" id="PF03734">
    <property type="entry name" value="YkuD"/>
    <property type="match status" value="1"/>
</dbReference>
<feature type="signal peptide" evidence="11">
    <location>
        <begin position="1"/>
        <end position="29"/>
    </location>
</feature>
<reference evidence="13" key="2">
    <citation type="journal article" date="2020" name="Microorganisms">
        <title>Osmotic Adaptation and Compatible Solute Biosynthesis of Phototrophic Bacteria as Revealed from Genome Analyses.</title>
        <authorList>
            <person name="Imhoff J.F."/>
            <person name="Rahn T."/>
            <person name="Kunzel S."/>
            <person name="Keller A."/>
            <person name="Neulinger S.C."/>
        </authorList>
    </citation>
    <scope>NUCLEOTIDE SEQUENCE</scope>
    <source>
        <strain evidence="13">LMG 28126</strain>
    </source>
</reference>
<evidence type="ECO:0000256" key="10">
    <source>
        <dbReference type="SAM" id="MobiDB-lite"/>
    </source>
</evidence>
<dbReference type="PANTHER" id="PTHR30582:SF24">
    <property type="entry name" value="L,D-TRANSPEPTIDASE ERFK_SRFK-RELATED"/>
    <property type="match status" value="1"/>
</dbReference>
<evidence type="ECO:0000259" key="12">
    <source>
        <dbReference type="PROSITE" id="PS52029"/>
    </source>
</evidence>
<dbReference type="GO" id="GO:0016757">
    <property type="term" value="F:glycosyltransferase activity"/>
    <property type="evidence" value="ECO:0007669"/>
    <property type="project" value="UniProtKB-KW"/>
</dbReference>
<sequence length="198" mass="22222">MASHDPIRRKLLLTGGAFVATAAALPAGAQPFTGEIEAEAPIATVRRNIQSFRSVRWQEHFSTLRNGAMLADVSSRALHFWSEDGETYRCYPCSVPMTEEFTRRGRTSVVEKRPAPTWIPTPNMRRRDPTLPAIVHPGPDNPLGTRAMNLGWTYYRIHGIDNPAKIGRRASNGCFGLFNHHVEEVYEWVRIGTQVVVI</sequence>
<evidence type="ECO:0000256" key="9">
    <source>
        <dbReference type="PROSITE-ProRule" id="PRU01373"/>
    </source>
</evidence>
<dbReference type="Gene3D" id="2.40.440.10">
    <property type="entry name" value="L,D-transpeptidase catalytic domain-like"/>
    <property type="match status" value="1"/>
</dbReference>
<evidence type="ECO:0000256" key="3">
    <source>
        <dbReference type="ARBA" id="ARBA00022676"/>
    </source>
</evidence>
<dbReference type="GO" id="GO:0018104">
    <property type="term" value="P:peptidoglycan-protein cross-linking"/>
    <property type="evidence" value="ECO:0007669"/>
    <property type="project" value="TreeGrafter"/>
</dbReference>
<dbReference type="InterPro" id="IPR038063">
    <property type="entry name" value="Transpep_catalytic_dom"/>
</dbReference>
<evidence type="ECO:0000313" key="13">
    <source>
        <dbReference type="EMBL" id="MBK5926920.1"/>
    </source>
</evidence>